<dbReference type="SUPFAM" id="SSF48371">
    <property type="entry name" value="ARM repeat"/>
    <property type="match status" value="1"/>
</dbReference>
<evidence type="ECO:0000256" key="5">
    <source>
        <dbReference type="ARBA" id="ARBA00022737"/>
    </source>
</evidence>
<dbReference type="PANTHER" id="PTHR13743">
    <property type="entry name" value="BEIGE/BEACH-RELATED"/>
    <property type="match status" value="1"/>
</dbReference>
<dbReference type="Pfam" id="PF20425">
    <property type="entry name" value="Neurobeachin"/>
    <property type="match status" value="1"/>
</dbReference>
<evidence type="ECO:0000259" key="11">
    <source>
        <dbReference type="PROSITE" id="PS50197"/>
    </source>
</evidence>
<dbReference type="Gene3D" id="2.130.10.10">
    <property type="entry name" value="YVTN repeat-like/Quinoprotein amine dehydrogenase"/>
    <property type="match status" value="1"/>
</dbReference>
<evidence type="ECO:0000256" key="3">
    <source>
        <dbReference type="ARBA" id="ARBA00022553"/>
    </source>
</evidence>
<dbReference type="InterPro" id="IPR023362">
    <property type="entry name" value="PH-BEACH_dom"/>
</dbReference>
<protein>
    <recommendedName>
        <fullName evidence="8">Neurobeachin</fullName>
    </recommendedName>
    <alternativeName>
        <fullName evidence="9">Lysosomal-trafficking regulator 2</fullName>
    </alternativeName>
</protein>
<dbReference type="InterPro" id="IPR013320">
    <property type="entry name" value="ConA-like_dom_sf"/>
</dbReference>
<dbReference type="STRING" id="8187.ENSLCAP00010041159"/>
<evidence type="ECO:0000256" key="4">
    <source>
        <dbReference type="ARBA" id="ARBA00022574"/>
    </source>
</evidence>
<dbReference type="Proteomes" id="UP000314980">
    <property type="component" value="Unassembled WGS sequence"/>
</dbReference>
<keyword evidence="14" id="KW-1185">Reference proteome</keyword>
<keyword evidence="4" id="KW-0853">WD repeat</keyword>
<dbReference type="Gene3D" id="1.10.1540.10">
    <property type="entry name" value="BEACH domain"/>
    <property type="match status" value="1"/>
</dbReference>
<dbReference type="GeneTree" id="ENSGT00940000154778"/>
<accession>A0A4W6ET48</accession>
<dbReference type="SUPFAM" id="SSF50978">
    <property type="entry name" value="WD40 repeat-like"/>
    <property type="match status" value="1"/>
</dbReference>
<reference evidence="14" key="1">
    <citation type="submission" date="2015-09" db="EMBL/GenBank/DDBJ databases">
        <authorList>
            <person name="Sai Rama Sridatta P."/>
        </authorList>
    </citation>
    <scope>NUCLEOTIDE SEQUENCE [LARGE SCALE GENOMIC DNA]</scope>
</reference>
<dbReference type="InterPro" id="IPR015943">
    <property type="entry name" value="WD40/YVTN_repeat-like_dom_sf"/>
</dbReference>
<dbReference type="InterPro" id="IPR050865">
    <property type="entry name" value="BEACH_Domain"/>
</dbReference>
<keyword evidence="6" id="KW-0472">Membrane</keyword>
<dbReference type="InterPro" id="IPR036322">
    <property type="entry name" value="WD40_repeat_dom_sf"/>
</dbReference>
<dbReference type="InterPro" id="IPR000409">
    <property type="entry name" value="BEACH_dom"/>
</dbReference>
<dbReference type="SMART" id="SM00320">
    <property type="entry name" value="WD40"/>
    <property type="match status" value="4"/>
</dbReference>
<comment type="subunit">
    <text evidence="7">Interacts with RII subunit of PKA.</text>
</comment>
<evidence type="ECO:0000256" key="8">
    <source>
        <dbReference type="ARBA" id="ARBA00073055"/>
    </source>
</evidence>
<proteinExistence type="inferred from homology"/>
<dbReference type="Pfam" id="PF13385">
    <property type="entry name" value="Laminin_G_3"/>
    <property type="match status" value="1"/>
</dbReference>
<sequence>RAEEKTGALPVNATCPVLPSVAMASEETAGAAQPGDGKDGRSGAMALNPGVPIRGIRMKFAVLAGLVEVGEVSNRDIVETVFNLLVGGQFDLEMNFIIQEPESIVCMVELLDKCEPTCQAEVWSIFTAILKKSVRNLQACTDVELIQLVLQRISTTDSMIADLLVDMLGVLASYSITVKELKLFFSKLQGQEGQWPHHAVKLLSVLKYMAHRNGPDSFFSFPGKNAAAIALPPIAKWPYQNGFTFHTWLRMDPLNNINVDKDKPYLYCFRTSKGLGYSAHFVGGCLIVTSLKSKGKGFQHCVKYDFKPQKWYMVTLVHVYNRWKNSEISCYVNGELASYGDIAWFVNTSDTFDKCFLGSSETADANRVFCGQMGAVYLFGEALSAAQILAIYQLGPGYQGTFKYKAESDLLFAEHHKTLLYDGKLSSSIAFTYNPRATDAQLCLESSPKDNASIFVHSPHALMLQDVKAVVTHSIQSGIHSIGGVQVLFPLFAQLDYCQPSSHELDTSVCCTLLSFVMELLKNSVAMQEQVLACKGFLVIGYTLEKSSKVHVTRPVLDIVLAFSRYLSNLQNGILLLKQLCDHILFNPAIWIHAPAKVQLTLYTYLATEFISTVTIYNTIRRVGTVLQVMHTLKYYYWVVNPQDRSGVIPKGLDGPRPNQKEILSLRAFLLLFVKQLIMKDHGVKEDELQSILNYLLTMHEDDNLMDVLQLLVALMSEHPGPMVQAFDQRNGIRVIYKLLASKSEGIRVQTLKVLGYFLKHMPPKRKAEVMLSHGLFSLLTERLMLHSNQFTMTTYNVLFEILTEHICTQVIHKQHPDPDSTVQILNPQILKVIAALLKNSPPSPESMEVRRVFLSDMIKLFNNSRENRRSLLQCSVWQEWMLSLCYINPRNNEEQKITEMVYAIFRILLYHAIKYEWGGWRVWVDTLSITHSKVTFEQHKENLSRMFRQYQRQESGGSLSTIRTISGVSQSSETMECVNGPPAEEAAPSTVIELTVDELSQKSPDSASSSTITSSPQETADERGHASITVSNILARAEEEERELVQEPPRDGSGDGKDSEATVTETSQGQPTAVAAGSSSGQQRESGTSAPRSTMFRIPEFRWSHMHQRLLTDLLFSIETDIQMWRSHSTKTVLDFVNSSENVVFVHNSIHLISQVVDNLIMACGGILPLLSAATSSSHELENIEPSQGLAVEASVTFLQRLINLVDVLIFASSLNFTEIEAEKNMSSGGILRQCLRLVCAMAVRNCLECQQAQCKHGAEGTLRSYTAMPSTVLGTAKSSPVDAVTGGMSPVRDLDRLLQDMDINRLRAVVFRDIEDSKQAQFLALAVVYFISVLMVSKYRDILEPHNDKKHPQRSQSARSTVVPNIFDFGGISGGLEVENGVSLRRYDSGIGEDHTSTAASEADLSSSGVTHGPDAISEALSTLSSEVRPALPADSKGKNVKDILRSLVSAPTDDIMVDPSLLPPAFLVGDAARESSQQFRSFDRSVVVAPKKAGMMPSPGTSTPVPAATAASVSAGTPIDNVAVVSSGDASQSTSADSAAASQSVWSMHWRKAAPLLRDIFVDFAPFLSRTLLGSHGQELLIEGLVCMKSSSSVVELVMLLCSQEWQNSIQKNAGLAFIELVNEGLLSHTMKDHLVRVANEAEFILSRQRAEDIHKHAEFESNCAQYAAEKRDEEKMCDHLIRAAKYRDHVTATQLIQKIVNILTDKHGAWGNSSKSRPREFWRLDYWEDDLRRRRRFIRNPFGSTHSEATLKAVAEHASEEDILKGKQSIRGQALGNQNSEGETLLDGDDDSMSNFEEKDLENLTGPVNLSTSAQLVAPAVVVKGTLSITASELYFEVDEEEPGFKAIDPKILAYTEGLHGKWLFTEIRAVFSRRYLLQNTALEIFMANRTAVMFNFPDAATVKKVVHSLPRVGVGTNFGLPQTRRISLATPKQLFKASNMTQRWQRREISNFEYLIFLNTISGRTYNDLNQYPVFPWVITNYDSEELDLTLPSNFRDLSKPIGALNPKRAAFFSDRYESWEDDQVPKFHYGTHYSTSSFTLMWLLRIEPFTTLFLNFQGGKFDHADRTFSSVSRAWRNCQRDTSDVKELIPEFYYLPEMFVNANSYNLGVMEDGSVVSDVELPPWAKSPEEFVRINRLALESEFVSCQLHQWIDLIFGYKQQGPEATRALNVFYYLTYEGAVNLSSINDPMLREVRLLHDTMHAVESQIRSFGQTPCQLLIEPHPPRSSAMQYLLLQTPLMFTEQMQQDVIMVLKFPSNSPVTHVAANTQPGLTSPAIITVTANRLFAVNKWHGLTGHQSSTVQDQQYQLPVEIDPLIASNVGSHRRQISDLLDQSIKISSQCFVITADNRFILLCGFWDKSFRVYSTDSGKLTQIVFGHRDVVTCLARSESYIGGDCYVLSGSRDATLLLWYWNGKHCSIGESPGTEFTTPRAILTGHDCEVTCASVCAELGLVISGCKEGPCLIHSMNGDLLRTLEVPERCMHPRLIQSSTEGHCLIYYDKGQFCLFSVNGKLLGQMEVEDSIKAMLLSRDGQYLLTGGDGGVLSVWQVHNLKQLFTYPGCDAGIRSMAMSHDQRCIITGMASGSIVLFYNDFNRWHHEYQTRY</sequence>
<dbReference type="FunFam" id="2.60.120.200:FF:000010">
    <property type="entry name" value="neurobeachin isoform X2"/>
    <property type="match status" value="1"/>
</dbReference>
<dbReference type="PROSITE" id="PS51783">
    <property type="entry name" value="PH_BEACH"/>
    <property type="match status" value="1"/>
</dbReference>
<dbReference type="CDD" id="cd01201">
    <property type="entry name" value="PH_BEACH"/>
    <property type="match status" value="1"/>
</dbReference>
<evidence type="ECO:0000256" key="6">
    <source>
        <dbReference type="ARBA" id="ARBA00023136"/>
    </source>
</evidence>
<dbReference type="FunFam" id="2.30.29.30:FF:000059">
    <property type="entry name" value="neurobeachin isoform X1"/>
    <property type="match status" value="1"/>
</dbReference>
<feature type="compositionally biased region" description="Basic and acidic residues" evidence="10">
    <location>
        <begin position="1037"/>
        <end position="1061"/>
    </location>
</feature>
<evidence type="ECO:0000256" key="7">
    <source>
        <dbReference type="ARBA" id="ARBA00065599"/>
    </source>
</evidence>
<dbReference type="SMART" id="SM01026">
    <property type="entry name" value="Beach"/>
    <property type="match status" value="1"/>
</dbReference>
<feature type="domain" description="BEACH-type PH" evidence="12">
    <location>
        <begin position="1807"/>
        <end position="1915"/>
    </location>
</feature>
<comment type="similarity">
    <text evidence="2">Belongs to the WD repeat neurobeachin family.</text>
</comment>
<dbReference type="InterPro" id="IPR046851">
    <property type="entry name" value="NBCH_WD40"/>
</dbReference>
<evidence type="ECO:0000313" key="13">
    <source>
        <dbReference type="Ensembl" id="ENSLCAP00010041159.1"/>
    </source>
</evidence>
<evidence type="ECO:0000259" key="12">
    <source>
        <dbReference type="PROSITE" id="PS51783"/>
    </source>
</evidence>
<dbReference type="GO" id="GO:0016020">
    <property type="term" value="C:membrane"/>
    <property type="evidence" value="ECO:0007669"/>
    <property type="project" value="UniProtKB-SubCell"/>
</dbReference>
<dbReference type="Ensembl" id="ENSLCAT00010042193.1">
    <property type="protein sequence ID" value="ENSLCAP00010041159.1"/>
    <property type="gene ID" value="ENSLCAG00010018785.1"/>
</dbReference>
<dbReference type="PROSITE" id="PS50197">
    <property type="entry name" value="BEACH"/>
    <property type="match status" value="1"/>
</dbReference>
<evidence type="ECO:0000256" key="10">
    <source>
        <dbReference type="SAM" id="MobiDB-lite"/>
    </source>
</evidence>
<dbReference type="InterPro" id="IPR001680">
    <property type="entry name" value="WD40_rpt"/>
</dbReference>
<comment type="subcellular location">
    <subcellularLocation>
        <location evidence="1">Membrane</location>
        <topology evidence="1">Peripheral membrane protein</topology>
    </subcellularLocation>
</comment>
<feature type="domain" description="BEACH" evidence="11">
    <location>
        <begin position="1934"/>
        <end position="2232"/>
    </location>
</feature>
<dbReference type="FunFam" id="2.130.10.10:FF:000036">
    <property type="entry name" value="Neurobeachin isoform A"/>
    <property type="match status" value="1"/>
</dbReference>
<dbReference type="InterPro" id="IPR011993">
    <property type="entry name" value="PH-like_dom_sf"/>
</dbReference>
<keyword evidence="3" id="KW-0597">Phosphoprotein</keyword>
<feature type="compositionally biased region" description="Polar residues" evidence="10">
    <location>
        <begin position="1062"/>
        <end position="1093"/>
    </location>
</feature>
<dbReference type="Gene3D" id="2.60.120.200">
    <property type="match status" value="1"/>
</dbReference>
<evidence type="ECO:0000256" key="2">
    <source>
        <dbReference type="ARBA" id="ARBA00008498"/>
    </source>
</evidence>
<dbReference type="GO" id="GO:0019901">
    <property type="term" value="F:protein kinase binding"/>
    <property type="evidence" value="ECO:0007669"/>
    <property type="project" value="TreeGrafter"/>
</dbReference>
<dbReference type="Pfam" id="PF20426">
    <property type="entry name" value="NBCH_WD40"/>
    <property type="match status" value="1"/>
</dbReference>
<dbReference type="Pfam" id="PF14844">
    <property type="entry name" value="PH_BEACH"/>
    <property type="match status" value="1"/>
</dbReference>
<dbReference type="InterPro" id="IPR011989">
    <property type="entry name" value="ARM-like"/>
</dbReference>
<gene>
    <name evidence="13" type="primary">LRBA</name>
</gene>
<dbReference type="InterPro" id="IPR031570">
    <property type="entry name" value="NBEA/BDCP_DUF4704"/>
</dbReference>
<evidence type="ECO:0000313" key="14">
    <source>
        <dbReference type="Proteomes" id="UP000314980"/>
    </source>
</evidence>
<dbReference type="InterPro" id="IPR046852">
    <property type="entry name" value="Neurobeachin_a-sol"/>
</dbReference>
<dbReference type="InParanoid" id="A0A4W6ET48"/>
<dbReference type="InterPro" id="IPR016024">
    <property type="entry name" value="ARM-type_fold"/>
</dbReference>
<dbReference type="Pfam" id="PF15787">
    <property type="entry name" value="DUF4704"/>
    <property type="match status" value="1"/>
</dbReference>
<dbReference type="Gene3D" id="2.30.29.30">
    <property type="entry name" value="Pleckstrin-homology domain (PH domain)/Phosphotyrosine-binding domain (PTB)"/>
    <property type="match status" value="1"/>
</dbReference>
<dbReference type="InterPro" id="IPR036372">
    <property type="entry name" value="BEACH_dom_sf"/>
</dbReference>
<dbReference type="SUPFAM" id="SSF49899">
    <property type="entry name" value="Concanavalin A-like lectins/glucanases"/>
    <property type="match status" value="1"/>
</dbReference>
<dbReference type="CDD" id="cd06071">
    <property type="entry name" value="Beach"/>
    <property type="match status" value="1"/>
</dbReference>
<dbReference type="SUPFAM" id="SSF50729">
    <property type="entry name" value="PH domain-like"/>
    <property type="match status" value="1"/>
</dbReference>
<evidence type="ECO:0000256" key="1">
    <source>
        <dbReference type="ARBA" id="ARBA00004170"/>
    </source>
</evidence>
<dbReference type="GO" id="GO:0005829">
    <property type="term" value="C:cytosol"/>
    <property type="evidence" value="ECO:0007669"/>
    <property type="project" value="TreeGrafter"/>
</dbReference>
<evidence type="ECO:0000256" key="9">
    <source>
        <dbReference type="ARBA" id="ARBA00080802"/>
    </source>
</evidence>
<name>A0A4W6ET48_LATCA</name>
<dbReference type="SUPFAM" id="SSF81837">
    <property type="entry name" value="BEACH domain"/>
    <property type="match status" value="1"/>
</dbReference>
<organism evidence="13 14">
    <name type="scientific">Lates calcarifer</name>
    <name type="common">Barramundi</name>
    <name type="synonym">Holocentrus calcarifer</name>
    <dbReference type="NCBI Taxonomy" id="8187"/>
    <lineage>
        <taxon>Eukaryota</taxon>
        <taxon>Metazoa</taxon>
        <taxon>Chordata</taxon>
        <taxon>Craniata</taxon>
        <taxon>Vertebrata</taxon>
        <taxon>Euteleostomi</taxon>
        <taxon>Actinopterygii</taxon>
        <taxon>Neopterygii</taxon>
        <taxon>Teleostei</taxon>
        <taxon>Neoteleostei</taxon>
        <taxon>Acanthomorphata</taxon>
        <taxon>Carangaria</taxon>
        <taxon>Carangaria incertae sedis</taxon>
        <taxon>Centropomidae</taxon>
        <taxon>Lates</taxon>
    </lineage>
</organism>
<dbReference type="InterPro" id="IPR010508">
    <property type="entry name" value="NBEA-like_DUF1088"/>
</dbReference>
<dbReference type="Gene3D" id="1.25.10.10">
    <property type="entry name" value="Leucine-rich Repeat Variant"/>
    <property type="match status" value="1"/>
</dbReference>
<dbReference type="GO" id="GO:0008104">
    <property type="term" value="P:intracellular protein localization"/>
    <property type="evidence" value="ECO:0007669"/>
    <property type="project" value="TreeGrafter"/>
</dbReference>
<keyword evidence="5" id="KW-0677">Repeat</keyword>
<feature type="compositionally biased region" description="Low complexity" evidence="10">
    <location>
        <begin position="1004"/>
        <end position="1017"/>
    </location>
</feature>
<reference evidence="13" key="3">
    <citation type="submission" date="2025-09" db="UniProtKB">
        <authorList>
            <consortium name="Ensembl"/>
        </authorList>
    </citation>
    <scope>IDENTIFICATION</scope>
</reference>
<feature type="region of interest" description="Disordered" evidence="10">
    <location>
        <begin position="999"/>
        <end position="1094"/>
    </location>
</feature>
<reference evidence="13" key="2">
    <citation type="submission" date="2025-08" db="UniProtKB">
        <authorList>
            <consortium name="Ensembl"/>
        </authorList>
    </citation>
    <scope>IDENTIFICATION</scope>
</reference>
<dbReference type="Pfam" id="PF06469">
    <property type="entry name" value="DUF1088"/>
    <property type="match status" value="1"/>
</dbReference>
<dbReference type="FunFam" id="1.10.1540.10:FF:000001">
    <property type="entry name" value="neurobeachin isoform X1"/>
    <property type="match status" value="1"/>
</dbReference>
<dbReference type="PANTHER" id="PTHR13743:SF64">
    <property type="entry name" value="LIPOPOLYSACCHARIDE-RESPONSIVE AND BEIGE-LIKE ANCHOR PROTEIN"/>
    <property type="match status" value="1"/>
</dbReference>
<dbReference type="Pfam" id="PF02138">
    <property type="entry name" value="Beach"/>
    <property type="match status" value="1"/>
</dbReference>